<dbReference type="OrthoDB" id="9811389at2"/>
<keyword evidence="2" id="KW-1185">Reference proteome</keyword>
<dbReference type="PANTHER" id="PTHR35368:SF1">
    <property type="entry name" value="HYDROPEROXIDE REDUCTASE"/>
    <property type="match status" value="1"/>
</dbReference>
<reference evidence="1 2" key="1">
    <citation type="submission" date="2017-11" db="EMBL/GenBank/DDBJ databases">
        <title>Draft genome sequence of Rhizobiales bacterium SY3-13.</title>
        <authorList>
            <person name="Sun C."/>
        </authorList>
    </citation>
    <scope>NUCLEOTIDE SEQUENCE [LARGE SCALE GENOMIC DNA]</scope>
    <source>
        <strain evidence="1 2">SY3-13</strain>
    </source>
</reference>
<evidence type="ECO:0000313" key="1">
    <source>
        <dbReference type="EMBL" id="PJK28348.1"/>
    </source>
</evidence>
<sequence length="189" mass="20228">MADTTQSMDLINGIDIAALAGVAEAVAADPAEGKVGFRVTTDWCGATASETRIEGFELAGKHVPRNFTVRVDEPTELLGGDSAPNPQEYLMTALNACIMVGYIAGASMRGIRLDSVEIETTGELDLRGFLGLDPQVPAGYEVLRYTVRIKGDGTPEQFREIHENVLATSPNYFNVTRPVPVEATLEIAG</sequence>
<name>A0A2M9FY08_9PROT</name>
<dbReference type="RefSeq" id="WP_109794794.1">
    <property type="nucleotide sequence ID" value="NZ_PHIG01000047.1"/>
</dbReference>
<dbReference type="EMBL" id="PHIG01000047">
    <property type="protein sequence ID" value="PJK28348.1"/>
    <property type="molecule type" value="Genomic_DNA"/>
</dbReference>
<dbReference type="PANTHER" id="PTHR35368">
    <property type="entry name" value="HYDROPEROXIDE REDUCTASE"/>
    <property type="match status" value="1"/>
</dbReference>
<evidence type="ECO:0000313" key="2">
    <source>
        <dbReference type="Proteomes" id="UP000229498"/>
    </source>
</evidence>
<protein>
    <submittedName>
        <fullName evidence="1">Osmotically inducible protein C</fullName>
    </submittedName>
</protein>
<dbReference type="Proteomes" id="UP000229498">
    <property type="component" value="Unassembled WGS sequence"/>
</dbReference>
<proteinExistence type="predicted"/>
<organism evidence="1 2">
    <name type="scientific">Minwuia thermotolerans</name>
    <dbReference type="NCBI Taxonomy" id="2056226"/>
    <lineage>
        <taxon>Bacteria</taxon>
        <taxon>Pseudomonadati</taxon>
        <taxon>Pseudomonadota</taxon>
        <taxon>Alphaproteobacteria</taxon>
        <taxon>Minwuiales</taxon>
        <taxon>Minwuiaceae</taxon>
        <taxon>Minwuia</taxon>
    </lineage>
</organism>
<dbReference type="InterPro" id="IPR015946">
    <property type="entry name" value="KH_dom-like_a/b"/>
</dbReference>
<dbReference type="Pfam" id="PF02566">
    <property type="entry name" value="OsmC"/>
    <property type="match status" value="1"/>
</dbReference>
<comment type="caution">
    <text evidence="1">The sequence shown here is derived from an EMBL/GenBank/DDBJ whole genome shotgun (WGS) entry which is preliminary data.</text>
</comment>
<dbReference type="Gene3D" id="3.30.300.20">
    <property type="match status" value="1"/>
</dbReference>
<dbReference type="InterPro" id="IPR052924">
    <property type="entry name" value="OsmC/Ohr_hydroprdx_reductase"/>
</dbReference>
<dbReference type="AlphaFoldDB" id="A0A2M9FY08"/>
<dbReference type="SUPFAM" id="SSF82784">
    <property type="entry name" value="OsmC-like"/>
    <property type="match status" value="1"/>
</dbReference>
<gene>
    <name evidence="1" type="ORF">CVT23_17625</name>
</gene>
<dbReference type="InterPro" id="IPR036102">
    <property type="entry name" value="OsmC/Ohrsf"/>
</dbReference>
<accession>A0A2M9FY08</accession>
<dbReference type="InterPro" id="IPR003718">
    <property type="entry name" value="OsmC/Ohr_fam"/>
</dbReference>